<evidence type="ECO:0000256" key="2">
    <source>
        <dbReference type="SAM" id="MobiDB-lite"/>
    </source>
</evidence>
<feature type="coiled-coil region" evidence="1">
    <location>
        <begin position="97"/>
        <end position="160"/>
    </location>
</feature>
<dbReference type="Proteomes" id="UP001456524">
    <property type="component" value="Unassembled WGS sequence"/>
</dbReference>
<name>A0ABR1XKL5_9PEZI</name>
<sequence>MAASDCSEEAQTVPMELNAADYAPADLQSQIMERETSASASHFDNPLLVQLAKQGDENEEKMTRFKEEITYLERQTIKQRKRTEACAKSNFELRKSIHQVREENDDLYNTINDIIKELNSAYEKLKEATTKQDNHMQDVKRNLKRNLKRKLDQMVEETMQPSAGYVKAESDNP</sequence>
<organism evidence="3 4">
    <name type="scientific">Phyllosticta citrichinensis</name>
    <dbReference type="NCBI Taxonomy" id="1130410"/>
    <lineage>
        <taxon>Eukaryota</taxon>
        <taxon>Fungi</taxon>
        <taxon>Dikarya</taxon>
        <taxon>Ascomycota</taxon>
        <taxon>Pezizomycotina</taxon>
        <taxon>Dothideomycetes</taxon>
        <taxon>Dothideomycetes incertae sedis</taxon>
        <taxon>Botryosphaeriales</taxon>
        <taxon>Phyllostictaceae</taxon>
        <taxon>Phyllosticta</taxon>
    </lineage>
</organism>
<dbReference type="EMBL" id="JBBWUH010000008">
    <property type="protein sequence ID" value="KAK8159345.1"/>
    <property type="molecule type" value="Genomic_DNA"/>
</dbReference>
<evidence type="ECO:0000256" key="1">
    <source>
        <dbReference type="SAM" id="Coils"/>
    </source>
</evidence>
<keyword evidence="4" id="KW-1185">Reference proteome</keyword>
<feature type="region of interest" description="Disordered" evidence="2">
    <location>
        <begin position="1"/>
        <end position="21"/>
    </location>
</feature>
<protein>
    <submittedName>
        <fullName evidence="3">Uncharacterized protein</fullName>
    </submittedName>
</protein>
<comment type="caution">
    <text evidence="3">The sequence shown here is derived from an EMBL/GenBank/DDBJ whole genome shotgun (WGS) entry which is preliminary data.</text>
</comment>
<proteinExistence type="predicted"/>
<keyword evidence="1" id="KW-0175">Coiled coil</keyword>
<evidence type="ECO:0000313" key="4">
    <source>
        <dbReference type="Proteomes" id="UP001456524"/>
    </source>
</evidence>
<accession>A0ABR1XKL5</accession>
<gene>
    <name evidence="3" type="ORF">IWX90DRAFT_417308</name>
</gene>
<evidence type="ECO:0000313" key="3">
    <source>
        <dbReference type="EMBL" id="KAK8159345.1"/>
    </source>
</evidence>
<reference evidence="3 4" key="1">
    <citation type="journal article" date="2022" name="G3 (Bethesda)">
        <title>Enemy or ally: a genomic approach to elucidate the lifestyle of Phyllosticta citrichinaensis.</title>
        <authorList>
            <person name="Buijs V.A."/>
            <person name="Groenewald J.Z."/>
            <person name="Haridas S."/>
            <person name="LaButti K.M."/>
            <person name="Lipzen A."/>
            <person name="Martin F.M."/>
            <person name="Barry K."/>
            <person name="Grigoriev I.V."/>
            <person name="Crous P.W."/>
            <person name="Seidl M.F."/>
        </authorList>
    </citation>
    <scope>NUCLEOTIDE SEQUENCE [LARGE SCALE GENOMIC DNA]</scope>
    <source>
        <strain evidence="3 4">CBS 129764</strain>
    </source>
</reference>